<organism evidence="1 2">
    <name type="scientific">Vaccinium darrowii</name>
    <dbReference type="NCBI Taxonomy" id="229202"/>
    <lineage>
        <taxon>Eukaryota</taxon>
        <taxon>Viridiplantae</taxon>
        <taxon>Streptophyta</taxon>
        <taxon>Embryophyta</taxon>
        <taxon>Tracheophyta</taxon>
        <taxon>Spermatophyta</taxon>
        <taxon>Magnoliopsida</taxon>
        <taxon>eudicotyledons</taxon>
        <taxon>Gunneridae</taxon>
        <taxon>Pentapetalae</taxon>
        <taxon>asterids</taxon>
        <taxon>Ericales</taxon>
        <taxon>Ericaceae</taxon>
        <taxon>Vaccinioideae</taxon>
        <taxon>Vaccinieae</taxon>
        <taxon>Vaccinium</taxon>
    </lineage>
</organism>
<dbReference type="Proteomes" id="UP000828048">
    <property type="component" value="Chromosome 4"/>
</dbReference>
<accession>A0ACB7Z4S5</accession>
<reference evidence="1 2" key="1">
    <citation type="journal article" date="2021" name="Hortic Res">
        <title>High-quality reference genome and annotation aids understanding of berry development for evergreen blueberry (Vaccinium darrowii).</title>
        <authorList>
            <person name="Yu J."/>
            <person name="Hulse-Kemp A.M."/>
            <person name="Babiker E."/>
            <person name="Staton M."/>
        </authorList>
    </citation>
    <scope>NUCLEOTIDE SEQUENCE [LARGE SCALE GENOMIC DNA]</scope>
    <source>
        <strain evidence="2">cv. NJ 8807/NJ 8810</strain>
        <tissue evidence="1">Young leaf</tissue>
    </source>
</reference>
<sequence length="697" mass="80393">MSMSSPTSSPEDSPMSSYEDSPMSSPANSPMSSLYDSEVICSCGLPAKLIISMNRNPYRLFYNCPRGQNNQCRFRKWFDETIPTDSQHVDQINLISIECIQLQERIVEIKKERGQEWTLWFKEKAELNSQLSAVKDELNKIKSEIKPVNKSNPISAGVRFHKMSMSSPEDSPVSSPEDSPVSSPEDYLTSSPENSEVQCFCGRLAKLRLSMTAKNPDRLFYHCPKRRNQCGFFQWIDEPIPTGNRRVDEMNLISSELNRLQERMDKIKQERDHERSRWNREKMELHSQLSAVKDELDKIKGKIKLENGELKIKSKIKLENDGLDKIKSEIKLEDESGSMPPLKLDKIKSKIKLENDELDKIKSEVKLEDESGMNTQSTGYFANLMQTGLNFDEQLMMDSQRFNENEQVFVQETQSTAATGSSCEKQQCGGNFTIEEDKLLVSAWLDISMDPLTGTDQNKATFWQRVEELFHQSKKCGSNRTKNSLMNRWSTIQLSTNKFCTFYAMIQSLNQSGTTEEDKVEAARDMYRKFNDSGSAFQFEHCWVILKNHPKWSLECEKKNQQKEPRTGVSKSTPNLVNLGDDNVETDTFVDLEPPMGTKAAKELKRKNSENPSSTLISGPLSEIKESIELVDKKMEMLDRTYAQEREKLRIKKEKLAMEQFKEEERIIMMDLNGLSEDQQAFYKYQKTEILEKRRRV</sequence>
<evidence type="ECO:0000313" key="1">
    <source>
        <dbReference type="EMBL" id="KAH7860846.1"/>
    </source>
</evidence>
<evidence type="ECO:0000313" key="2">
    <source>
        <dbReference type="Proteomes" id="UP000828048"/>
    </source>
</evidence>
<gene>
    <name evidence="1" type="ORF">Vadar_018712</name>
</gene>
<keyword evidence="2" id="KW-1185">Reference proteome</keyword>
<name>A0ACB7Z4S5_9ERIC</name>
<protein>
    <submittedName>
        <fullName evidence="1">Uncharacterized protein</fullName>
    </submittedName>
</protein>
<proteinExistence type="predicted"/>
<dbReference type="EMBL" id="CM037154">
    <property type="protein sequence ID" value="KAH7860846.1"/>
    <property type="molecule type" value="Genomic_DNA"/>
</dbReference>
<comment type="caution">
    <text evidence="1">The sequence shown here is derived from an EMBL/GenBank/DDBJ whole genome shotgun (WGS) entry which is preliminary data.</text>
</comment>